<accession>A0ABY7EDD5</accession>
<keyword evidence="2" id="KW-1185">Reference proteome</keyword>
<proteinExistence type="predicted"/>
<organism evidence="1 2">
    <name type="scientific">Mya arenaria</name>
    <name type="common">Soft-shell clam</name>
    <dbReference type="NCBI Taxonomy" id="6604"/>
    <lineage>
        <taxon>Eukaryota</taxon>
        <taxon>Metazoa</taxon>
        <taxon>Spiralia</taxon>
        <taxon>Lophotrochozoa</taxon>
        <taxon>Mollusca</taxon>
        <taxon>Bivalvia</taxon>
        <taxon>Autobranchia</taxon>
        <taxon>Heteroconchia</taxon>
        <taxon>Euheterodonta</taxon>
        <taxon>Imparidentia</taxon>
        <taxon>Neoheterodontei</taxon>
        <taxon>Myida</taxon>
        <taxon>Myoidea</taxon>
        <taxon>Myidae</taxon>
        <taxon>Mya</taxon>
    </lineage>
</organism>
<evidence type="ECO:0000313" key="1">
    <source>
        <dbReference type="EMBL" id="WAR08013.1"/>
    </source>
</evidence>
<dbReference type="EMBL" id="CP111017">
    <property type="protein sequence ID" value="WAR08013.1"/>
    <property type="molecule type" value="Genomic_DNA"/>
</dbReference>
<dbReference type="Proteomes" id="UP001164746">
    <property type="component" value="Chromosome 6"/>
</dbReference>
<gene>
    <name evidence="1" type="ORF">MAR_017971</name>
</gene>
<name>A0ABY7EDD5_MYAAR</name>
<reference evidence="1" key="1">
    <citation type="submission" date="2022-11" db="EMBL/GenBank/DDBJ databases">
        <title>Centuries of genome instability and evolution in soft-shell clam transmissible cancer (bioRxiv).</title>
        <authorList>
            <person name="Hart S.F.M."/>
            <person name="Yonemitsu M.A."/>
            <person name="Giersch R.M."/>
            <person name="Beal B.F."/>
            <person name="Arriagada G."/>
            <person name="Davis B.W."/>
            <person name="Ostrander E.A."/>
            <person name="Goff S.P."/>
            <person name="Metzger M.J."/>
        </authorList>
    </citation>
    <scope>NUCLEOTIDE SEQUENCE</scope>
    <source>
        <strain evidence="1">MELC-2E11</strain>
        <tissue evidence="1">Siphon/mantle</tissue>
    </source>
</reference>
<evidence type="ECO:0000313" key="2">
    <source>
        <dbReference type="Proteomes" id="UP001164746"/>
    </source>
</evidence>
<sequence>MSLGQIALGSAVTALFHPTGYSKVLIQLGHEPIEPVLGKSFLGFGKKDVWYLPNVFKYSRKGKLCKMCWGGGKSTLPCGLFGGLKEIYNQDESTWPRLKAFYENRSSRWQPDFPSVLMLPRSSDTSV</sequence>
<protein>
    <submittedName>
        <fullName evidence="1">MTCH1-like protein</fullName>
    </submittedName>
</protein>